<dbReference type="KEGG" id="mco:MCJ_006530"/>
<dbReference type="InterPro" id="IPR017961">
    <property type="entry name" value="DNA_pol_Y-fam_little_finger"/>
</dbReference>
<dbReference type="PROSITE" id="PS50173">
    <property type="entry name" value="UMUC"/>
    <property type="match status" value="1"/>
</dbReference>
<dbReference type="Proteomes" id="UP000001491">
    <property type="component" value="Chromosome"/>
</dbReference>
<evidence type="ECO:0000313" key="4">
    <source>
        <dbReference type="Proteomes" id="UP000001491"/>
    </source>
</evidence>
<dbReference type="InterPro" id="IPR043502">
    <property type="entry name" value="DNA/RNA_pol_sf"/>
</dbReference>
<dbReference type="GO" id="GO:0006281">
    <property type="term" value="P:DNA repair"/>
    <property type="evidence" value="ECO:0007669"/>
    <property type="project" value="InterPro"/>
</dbReference>
<dbReference type="InterPro" id="IPR001126">
    <property type="entry name" value="UmuC"/>
</dbReference>
<comment type="similarity">
    <text evidence="1">Belongs to the DNA polymerase type-Y family.</text>
</comment>
<dbReference type="SUPFAM" id="SSF56672">
    <property type="entry name" value="DNA/RNA polymerases"/>
    <property type="match status" value="1"/>
</dbReference>
<dbReference type="Gene3D" id="1.10.150.20">
    <property type="entry name" value="5' to 3' exonuclease, C-terminal subdomain"/>
    <property type="match status" value="1"/>
</dbReference>
<organism evidence="3 4">
    <name type="scientific">Mesomycoplasma conjunctivae (strain ATCC 25834 / NCTC 10147 / HRC/581)</name>
    <name type="common">Mycoplasma conjunctivae</name>
    <dbReference type="NCBI Taxonomy" id="572263"/>
    <lineage>
        <taxon>Bacteria</taxon>
        <taxon>Bacillati</taxon>
        <taxon>Mycoplasmatota</taxon>
        <taxon>Mycoplasmoidales</taxon>
        <taxon>Metamycoplasmataceae</taxon>
        <taxon>Mesomycoplasma</taxon>
    </lineage>
</organism>
<sequence>MSKIIAHIDINTFFVSAEIRLKPELKKQPVAIARSDKFAMAVSISKQVKEKGFKITDKLSQIKSAIPDLVIIKPNLKYYQFLSKKFFQYIVKNFSKKIEIYSIDECFVDLSKFAKNFRTIKSMIYYIKNKIETDLELPCSIGISYNKFLAKMATNLAKNTRENIFILPRSKIETHIYNLPIQQLFGIGKSTSRLLNEKKVYTIKDFLNLGINNEILIKIMGTTRNYFYQNLLEKGDDVILDKESHFKSVSRFNTFLSSETIDAKQIALITKEFCSDLLTKLQMYQKNTARIEIYYHNYLGKTIRYWKNLDTPSNDFNFISTELLFLVEKIDNYNNIKGFGVRFSKLANQKFDSTMTKSKVKKIINKINAQHGSKSAFILNNTKNNLF</sequence>
<evidence type="ECO:0000256" key="1">
    <source>
        <dbReference type="ARBA" id="ARBA00010945"/>
    </source>
</evidence>
<accession>C5J784</accession>
<name>C5J784_MESCH</name>
<dbReference type="GO" id="GO:0042276">
    <property type="term" value="P:error-prone translesion synthesis"/>
    <property type="evidence" value="ECO:0007669"/>
    <property type="project" value="TreeGrafter"/>
</dbReference>
<dbReference type="InterPro" id="IPR050116">
    <property type="entry name" value="DNA_polymerase-Y"/>
</dbReference>
<dbReference type="Gene3D" id="3.40.1170.60">
    <property type="match status" value="1"/>
</dbReference>
<gene>
    <name evidence="3" type="primary">dinP</name>
    <name evidence="3" type="ordered locus">MCJ_006530</name>
</gene>
<evidence type="ECO:0000313" key="3">
    <source>
        <dbReference type="EMBL" id="CAT05347.1"/>
    </source>
</evidence>
<dbReference type="Gene3D" id="3.30.70.270">
    <property type="match status" value="1"/>
</dbReference>
<evidence type="ECO:0000259" key="2">
    <source>
        <dbReference type="PROSITE" id="PS50173"/>
    </source>
</evidence>
<dbReference type="GO" id="GO:0005829">
    <property type="term" value="C:cytosol"/>
    <property type="evidence" value="ECO:0007669"/>
    <property type="project" value="TreeGrafter"/>
</dbReference>
<dbReference type="EMBL" id="FM864216">
    <property type="protein sequence ID" value="CAT05347.1"/>
    <property type="molecule type" value="Genomic_DNA"/>
</dbReference>
<dbReference type="PANTHER" id="PTHR11076">
    <property type="entry name" value="DNA REPAIR POLYMERASE UMUC / TRANSFERASE FAMILY MEMBER"/>
    <property type="match status" value="1"/>
</dbReference>
<dbReference type="eggNOG" id="COG0389">
    <property type="taxonomic scope" value="Bacteria"/>
</dbReference>
<proteinExistence type="inferred from homology"/>
<reference evidence="4" key="1">
    <citation type="journal article" date="2009" name="BMC Bioinformatics">
        <title>The Mycoplasma conjunctivae genome sequencing, annotation and analysis.</title>
        <authorList>
            <person name="Calderon-Copete S.P."/>
            <person name="Wigger G."/>
            <person name="Wunderlin C."/>
            <person name="Schmidheini T."/>
            <person name="Frey J."/>
            <person name="Quail M.A."/>
            <person name="Falquet L."/>
        </authorList>
    </citation>
    <scope>NUCLEOTIDE SEQUENCE [LARGE SCALE GENOMIC DNA]</scope>
    <source>
        <strain evidence="4">ATCC 25834 / NCTC 10147 / HRC/581</strain>
    </source>
</reference>
<dbReference type="AlphaFoldDB" id="C5J784"/>
<protein>
    <submittedName>
        <fullName evidence="3">DNA polymerase IV</fullName>
    </submittedName>
</protein>
<dbReference type="Pfam" id="PF00817">
    <property type="entry name" value="IMS"/>
    <property type="match status" value="1"/>
</dbReference>
<feature type="domain" description="UmuC" evidence="2">
    <location>
        <begin position="5"/>
        <end position="188"/>
    </location>
</feature>
<dbReference type="PANTHER" id="PTHR11076:SF33">
    <property type="entry name" value="DNA POLYMERASE KAPPA"/>
    <property type="match status" value="1"/>
</dbReference>
<dbReference type="GO" id="GO:0009432">
    <property type="term" value="P:SOS response"/>
    <property type="evidence" value="ECO:0007669"/>
    <property type="project" value="TreeGrafter"/>
</dbReference>
<dbReference type="InterPro" id="IPR043128">
    <property type="entry name" value="Rev_trsase/Diguanyl_cyclase"/>
</dbReference>
<dbReference type="GO" id="GO:0003887">
    <property type="term" value="F:DNA-directed DNA polymerase activity"/>
    <property type="evidence" value="ECO:0007669"/>
    <property type="project" value="TreeGrafter"/>
</dbReference>
<dbReference type="Pfam" id="PF11799">
    <property type="entry name" value="IMS_C"/>
    <property type="match status" value="1"/>
</dbReference>
<dbReference type="GO" id="GO:0003684">
    <property type="term" value="F:damaged DNA binding"/>
    <property type="evidence" value="ECO:0007669"/>
    <property type="project" value="InterPro"/>
</dbReference>
<dbReference type="HOGENOM" id="CLU_012348_1_1_14"/>
<keyword evidence="4" id="KW-1185">Reference proteome</keyword>